<feature type="active site" description="Nucleophile" evidence="1">
    <location>
        <position position="112"/>
    </location>
</feature>
<dbReference type="GO" id="GO:0008360">
    <property type="term" value="P:regulation of cell shape"/>
    <property type="evidence" value="ECO:0007669"/>
    <property type="project" value="UniProtKB-UniRule"/>
</dbReference>
<protein>
    <submittedName>
        <fullName evidence="3">L,D-peptidoglycan transpeptidase YkuD (ErfK/YbiS/YcfS/YnhG family)</fullName>
    </submittedName>
</protein>
<dbReference type="GO" id="GO:0016740">
    <property type="term" value="F:transferase activity"/>
    <property type="evidence" value="ECO:0007669"/>
    <property type="project" value="InterPro"/>
</dbReference>
<accession>A0A7W9FNT5</accession>
<dbReference type="Pfam" id="PF03734">
    <property type="entry name" value="YkuD"/>
    <property type="match status" value="1"/>
</dbReference>
<keyword evidence="1" id="KW-0133">Cell shape</keyword>
<gene>
    <name evidence="3" type="ORF">GGQ63_003195</name>
</gene>
<evidence type="ECO:0000313" key="4">
    <source>
        <dbReference type="Proteomes" id="UP000523821"/>
    </source>
</evidence>
<dbReference type="PANTHER" id="PTHR38589:SF1">
    <property type="entry name" value="BLR0621 PROTEIN"/>
    <property type="match status" value="1"/>
</dbReference>
<keyword evidence="1" id="KW-0961">Cell wall biogenesis/degradation</keyword>
<name>A0A7W9FNT5_9HYPH</name>
<dbReference type="PROSITE" id="PS52029">
    <property type="entry name" value="LD_TPASE"/>
    <property type="match status" value="1"/>
</dbReference>
<dbReference type="InterPro" id="IPR005490">
    <property type="entry name" value="LD_TPept_cat_dom"/>
</dbReference>
<keyword evidence="1" id="KW-0573">Peptidoglycan synthesis</keyword>
<dbReference type="AlphaFoldDB" id="A0A7W9FNT5"/>
<feature type="active site" description="Proton donor/acceptor" evidence="1">
    <location>
        <position position="100"/>
    </location>
</feature>
<evidence type="ECO:0000259" key="2">
    <source>
        <dbReference type="PROSITE" id="PS52029"/>
    </source>
</evidence>
<organism evidence="3 4">
    <name type="scientific">Prosthecomicrobium pneumaticum</name>
    <dbReference type="NCBI Taxonomy" id="81895"/>
    <lineage>
        <taxon>Bacteria</taxon>
        <taxon>Pseudomonadati</taxon>
        <taxon>Pseudomonadota</taxon>
        <taxon>Alphaproteobacteria</taxon>
        <taxon>Hyphomicrobiales</taxon>
        <taxon>Kaistiaceae</taxon>
        <taxon>Prosthecomicrobium</taxon>
    </lineage>
</organism>
<feature type="domain" description="L,D-TPase catalytic" evidence="2">
    <location>
        <begin position="1"/>
        <end position="136"/>
    </location>
</feature>
<dbReference type="PANTHER" id="PTHR38589">
    <property type="entry name" value="BLR0621 PROTEIN"/>
    <property type="match status" value="1"/>
</dbReference>
<reference evidence="3 4" key="1">
    <citation type="submission" date="2020-08" db="EMBL/GenBank/DDBJ databases">
        <title>Genomic Encyclopedia of Type Strains, Phase IV (KMG-IV): sequencing the most valuable type-strain genomes for metagenomic binning, comparative biology and taxonomic classification.</title>
        <authorList>
            <person name="Goeker M."/>
        </authorList>
    </citation>
    <scope>NUCLEOTIDE SEQUENCE [LARGE SCALE GENOMIC DNA]</scope>
    <source>
        <strain evidence="3 4">DSM 16268</strain>
    </source>
</reference>
<evidence type="ECO:0000256" key="1">
    <source>
        <dbReference type="PROSITE-ProRule" id="PRU01373"/>
    </source>
</evidence>
<dbReference type="GO" id="GO:0009252">
    <property type="term" value="P:peptidoglycan biosynthetic process"/>
    <property type="evidence" value="ECO:0007669"/>
    <property type="project" value="UniProtKB-KW"/>
</dbReference>
<dbReference type="EMBL" id="JACHOO010000006">
    <property type="protein sequence ID" value="MBB5754120.1"/>
    <property type="molecule type" value="Genomic_DNA"/>
</dbReference>
<comment type="caution">
    <text evidence="3">The sequence shown here is derived from an EMBL/GenBank/DDBJ whole genome shotgun (WGS) entry which is preliminary data.</text>
</comment>
<proteinExistence type="predicted"/>
<comment type="pathway">
    <text evidence="1">Cell wall biogenesis; peptidoglycan biosynthesis.</text>
</comment>
<evidence type="ECO:0000313" key="3">
    <source>
        <dbReference type="EMBL" id="MBB5754120.1"/>
    </source>
</evidence>
<sequence length="136" mass="15087">MGKREGDGATPAGDLALVAVLYRRDRVPRPVTALSVRSIGRNDGWCDDPADRRYNRPVPLPHPARCERLWRDDRLYDIVVVLDWNLSRRRPGRGSAIFLHLARPGFAPTEGCVAVTLPAMRRLLAAAGRGAVLRVV</sequence>
<dbReference type="GO" id="GO:0071555">
    <property type="term" value="P:cell wall organization"/>
    <property type="evidence" value="ECO:0007669"/>
    <property type="project" value="UniProtKB-UniRule"/>
</dbReference>
<dbReference type="Proteomes" id="UP000523821">
    <property type="component" value="Unassembled WGS sequence"/>
</dbReference>
<keyword evidence="4" id="KW-1185">Reference proteome</keyword>